<accession>A0AAU7TJ35</accession>
<protein>
    <submittedName>
        <fullName evidence="2">Tetratricopeptide repeat protein</fullName>
    </submittedName>
</protein>
<sequence>MEDLRALSYGLGQQYFEERDYRGAIRALRPVVEETPDDVGTRLLLARAYYHAALLKPAEEHLLEVIERQPTEYYAHLMLARTLERQSRADEAGKHRRIAAALTGDDSFLESQALRGRVSTADPE</sequence>
<gene>
    <name evidence="2" type="ORF">ABN611_10505</name>
</gene>
<evidence type="ECO:0000256" key="1">
    <source>
        <dbReference type="PROSITE-ProRule" id="PRU00339"/>
    </source>
</evidence>
<feature type="repeat" description="TPR" evidence="1">
    <location>
        <begin position="5"/>
        <end position="38"/>
    </location>
</feature>
<dbReference type="AlphaFoldDB" id="A0AAU7TJ35"/>
<keyword evidence="1" id="KW-0802">TPR repeat</keyword>
<reference evidence="2" key="1">
    <citation type="submission" date="2024-06" db="EMBL/GenBank/DDBJ databases">
        <title>Kribbella sp. strain HUAS MG21 genome sequences.</title>
        <authorList>
            <person name="Mo P."/>
        </authorList>
    </citation>
    <scope>NUCLEOTIDE SEQUENCE</scope>
    <source>
        <strain evidence="2">HUAS MG21</strain>
    </source>
</reference>
<dbReference type="InterPro" id="IPR011990">
    <property type="entry name" value="TPR-like_helical_dom_sf"/>
</dbReference>
<dbReference type="Gene3D" id="1.25.40.10">
    <property type="entry name" value="Tetratricopeptide repeat domain"/>
    <property type="match status" value="1"/>
</dbReference>
<dbReference type="Pfam" id="PF14559">
    <property type="entry name" value="TPR_19"/>
    <property type="match status" value="1"/>
</dbReference>
<dbReference type="RefSeq" id="WP_350279630.1">
    <property type="nucleotide sequence ID" value="NZ_CP158165.1"/>
</dbReference>
<organism evidence="2">
    <name type="scientific">Kribbella sp. HUAS MG21</name>
    <dbReference type="NCBI Taxonomy" id="3160966"/>
    <lineage>
        <taxon>Bacteria</taxon>
        <taxon>Bacillati</taxon>
        <taxon>Actinomycetota</taxon>
        <taxon>Actinomycetes</taxon>
        <taxon>Propionibacteriales</taxon>
        <taxon>Kribbellaceae</taxon>
        <taxon>Kribbella</taxon>
    </lineage>
</organism>
<dbReference type="InterPro" id="IPR019734">
    <property type="entry name" value="TPR_rpt"/>
</dbReference>
<name>A0AAU7TJ35_9ACTN</name>
<evidence type="ECO:0000313" key="2">
    <source>
        <dbReference type="EMBL" id="XBV26835.1"/>
    </source>
</evidence>
<dbReference type="EMBL" id="CP158165">
    <property type="protein sequence ID" value="XBV26835.1"/>
    <property type="molecule type" value="Genomic_DNA"/>
</dbReference>
<dbReference type="SUPFAM" id="SSF48452">
    <property type="entry name" value="TPR-like"/>
    <property type="match status" value="1"/>
</dbReference>
<dbReference type="PROSITE" id="PS50005">
    <property type="entry name" value="TPR"/>
    <property type="match status" value="1"/>
</dbReference>
<proteinExistence type="predicted"/>